<protein>
    <recommendedName>
        <fullName evidence="3">VirB3 type IV secretion protein</fullName>
    </recommendedName>
</protein>
<evidence type="ECO:0000313" key="1">
    <source>
        <dbReference type="EMBL" id="EJC30306.1"/>
    </source>
</evidence>
<evidence type="ECO:0008006" key="3">
    <source>
        <dbReference type="Google" id="ProtNLM"/>
    </source>
</evidence>
<comment type="caution">
    <text evidence="1">The sequence shown here is derived from an EMBL/GenBank/DDBJ whole genome shotgun (WGS) entry which is preliminary data.</text>
</comment>
<reference evidence="1 2" key="1">
    <citation type="submission" date="2012-05" db="EMBL/GenBank/DDBJ databases">
        <title>Genome sequence of Helicobacter pylori Hp P-13b.</title>
        <authorList>
            <person name="Blanchard T.G."/>
            <person name="Czinn S.J."/>
            <person name="McCracken C."/>
            <person name="Abolude K."/>
            <person name="Maroo A."/>
            <person name="Santana-Cruz I."/>
            <person name="Tallon L.J."/>
            <person name="Ficke F.W.F."/>
        </authorList>
    </citation>
    <scope>NUCLEOTIDE SEQUENCE [LARGE SCALE GENOMIC DNA]</scope>
    <source>
        <strain evidence="1 2">Hp P-13b</strain>
    </source>
</reference>
<evidence type="ECO:0000313" key="2">
    <source>
        <dbReference type="Proteomes" id="UP000003392"/>
    </source>
</evidence>
<proteinExistence type="predicted"/>
<sequence>MISFFALYYGVIFGVIFENGDKLALIIVVLWGMRACFWRYLDFSKPNYFKILTYFVKNFYNLSKP</sequence>
<dbReference type="EMBL" id="AKQI01000008">
    <property type="protein sequence ID" value="EJC30306.1"/>
    <property type="molecule type" value="Genomic_DNA"/>
</dbReference>
<organism evidence="1 2">
    <name type="scientific">Helicobacter pylori Hp P-13b</name>
    <dbReference type="NCBI Taxonomy" id="992107"/>
    <lineage>
        <taxon>Bacteria</taxon>
        <taxon>Pseudomonadati</taxon>
        <taxon>Campylobacterota</taxon>
        <taxon>Epsilonproteobacteria</taxon>
        <taxon>Campylobacterales</taxon>
        <taxon>Helicobacteraceae</taxon>
        <taxon>Helicobacter</taxon>
    </lineage>
</organism>
<name>A0ABC9QP51_HELPX</name>
<gene>
    <name evidence="1" type="ORF">HPHPP13B_1339</name>
</gene>
<accession>A0ABC9QP51</accession>
<dbReference type="AlphaFoldDB" id="A0ABC9QP51"/>
<dbReference type="Proteomes" id="UP000003392">
    <property type="component" value="Unassembled WGS sequence"/>
</dbReference>